<sequence length="68" mass="7307">MLTQIVKNGLFGIAEHMSDDSIDDLDGDDFYELPKYLASLAAKITCKQKNTSAAVLLTLTGAEVAFPS</sequence>
<organism evidence="1 2">
    <name type="scientific">Alteribacillus bidgolensis</name>
    <dbReference type="NCBI Taxonomy" id="930129"/>
    <lineage>
        <taxon>Bacteria</taxon>
        <taxon>Bacillati</taxon>
        <taxon>Bacillota</taxon>
        <taxon>Bacilli</taxon>
        <taxon>Bacillales</taxon>
        <taxon>Bacillaceae</taxon>
        <taxon>Alteribacillus</taxon>
    </lineage>
</organism>
<gene>
    <name evidence="1" type="ORF">SAMN05216352_11164</name>
</gene>
<dbReference type="STRING" id="930129.SAMN05216352_11164"/>
<reference evidence="1 2" key="1">
    <citation type="submission" date="2016-10" db="EMBL/GenBank/DDBJ databases">
        <authorList>
            <person name="de Groot N.N."/>
        </authorList>
    </citation>
    <scope>NUCLEOTIDE SEQUENCE [LARGE SCALE GENOMIC DNA]</scope>
    <source>
        <strain evidence="2">P4B,CCM 7963,CECT 7998,DSM 25260,IBRC-M 10614,KCTC 13821</strain>
    </source>
</reference>
<dbReference type="EMBL" id="FNDU01000011">
    <property type="protein sequence ID" value="SDI73979.1"/>
    <property type="molecule type" value="Genomic_DNA"/>
</dbReference>
<dbReference type="Proteomes" id="UP000199017">
    <property type="component" value="Unassembled WGS sequence"/>
</dbReference>
<evidence type="ECO:0000313" key="2">
    <source>
        <dbReference type="Proteomes" id="UP000199017"/>
    </source>
</evidence>
<proteinExistence type="predicted"/>
<protein>
    <submittedName>
        <fullName evidence="1">Uncharacterized protein</fullName>
    </submittedName>
</protein>
<accession>A0A1G8N157</accession>
<keyword evidence="2" id="KW-1185">Reference proteome</keyword>
<dbReference type="AlphaFoldDB" id="A0A1G8N157"/>
<evidence type="ECO:0000313" key="1">
    <source>
        <dbReference type="EMBL" id="SDI73979.1"/>
    </source>
</evidence>
<dbReference type="RefSeq" id="WP_175488372.1">
    <property type="nucleotide sequence ID" value="NZ_FNDU01000011.1"/>
</dbReference>
<name>A0A1G8N157_9BACI</name>